<evidence type="ECO:0000313" key="2">
    <source>
        <dbReference type="WBParaSite" id="PgE373_g001_t01"/>
    </source>
</evidence>
<name>A0A915A3Q9_PARUN</name>
<organism evidence="1 2">
    <name type="scientific">Parascaris univalens</name>
    <name type="common">Nematode worm</name>
    <dbReference type="NCBI Taxonomy" id="6257"/>
    <lineage>
        <taxon>Eukaryota</taxon>
        <taxon>Metazoa</taxon>
        <taxon>Ecdysozoa</taxon>
        <taxon>Nematoda</taxon>
        <taxon>Chromadorea</taxon>
        <taxon>Rhabditida</taxon>
        <taxon>Spirurina</taxon>
        <taxon>Ascaridomorpha</taxon>
        <taxon>Ascaridoidea</taxon>
        <taxon>Ascarididae</taxon>
        <taxon>Parascaris</taxon>
    </lineage>
</organism>
<accession>A0A915A3Q9</accession>
<dbReference type="Proteomes" id="UP000887569">
    <property type="component" value="Unplaced"/>
</dbReference>
<keyword evidence="1" id="KW-1185">Reference proteome</keyword>
<sequence length="83" mass="9351">MALRGGCDDEFNTEDSFFHTSHSWPSCNGCGASVLVFISVVPCGITRNRQQKHDKSPNTTYFSHQAYFLRSCHADGLTYMKSR</sequence>
<evidence type="ECO:0000313" key="1">
    <source>
        <dbReference type="Proteomes" id="UP000887569"/>
    </source>
</evidence>
<protein>
    <submittedName>
        <fullName evidence="2 3">Uncharacterized protein</fullName>
    </submittedName>
</protein>
<dbReference type="WBParaSite" id="PgE373_g001_t01">
    <property type="protein sequence ID" value="PgE373_g001_t01"/>
    <property type="gene ID" value="PgE373_g001"/>
</dbReference>
<evidence type="ECO:0000313" key="3">
    <source>
        <dbReference type="WBParaSite" id="PgE373_g001_t02"/>
    </source>
</evidence>
<dbReference type="WBParaSite" id="PgE373_g001_t02">
    <property type="protein sequence ID" value="PgE373_g001_t02"/>
    <property type="gene ID" value="PgE373_g001"/>
</dbReference>
<dbReference type="AlphaFoldDB" id="A0A915A3Q9"/>
<proteinExistence type="predicted"/>
<dbReference type="WBParaSite" id="PgE373_g001_t03">
    <property type="protein sequence ID" value="PgE373_g001_t03"/>
    <property type="gene ID" value="PgE373_g001"/>
</dbReference>
<reference evidence="2 3" key="1">
    <citation type="submission" date="2022-11" db="UniProtKB">
        <authorList>
            <consortium name="WormBaseParasite"/>
        </authorList>
    </citation>
    <scope>IDENTIFICATION</scope>
</reference>